<proteinExistence type="predicted"/>
<dbReference type="EMBL" id="OC917093">
    <property type="protein sequence ID" value="CAD7646122.1"/>
    <property type="molecule type" value="Genomic_DNA"/>
</dbReference>
<gene>
    <name evidence="1" type="ORF">ONB1V03_LOCUS5567</name>
</gene>
<accession>A0A7R9QII6</accession>
<evidence type="ECO:0000313" key="1">
    <source>
        <dbReference type="EMBL" id="CAD7646122.1"/>
    </source>
</evidence>
<organism evidence="1">
    <name type="scientific">Oppiella nova</name>
    <dbReference type="NCBI Taxonomy" id="334625"/>
    <lineage>
        <taxon>Eukaryota</taxon>
        <taxon>Metazoa</taxon>
        <taxon>Ecdysozoa</taxon>
        <taxon>Arthropoda</taxon>
        <taxon>Chelicerata</taxon>
        <taxon>Arachnida</taxon>
        <taxon>Acari</taxon>
        <taxon>Acariformes</taxon>
        <taxon>Sarcoptiformes</taxon>
        <taxon>Oribatida</taxon>
        <taxon>Brachypylina</taxon>
        <taxon>Oppioidea</taxon>
        <taxon>Oppiidae</taxon>
        <taxon>Oppiella</taxon>
    </lineage>
</organism>
<evidence type="ECO:0000313" key="2">
    <source>
        <dbReference type="Proteomes" id="UP000728032"/>
    </source>
</evidence>
<dbReference type="AlphaFoldDB" id="A0A7R9QII6"/>
<protein>
    <submittedName>
        <fullName evidence="1">Uncharacterized protein</fullName>
    </submittedName>
</protein>
<keyword evidence="2" id="KW-1185">Reference proteome</keyword>
<dbReference type="Proteomes" id="UP000728032">
    <property type="component" value="Unassembled WGS sequence"/>
</dbReference>
<dbReference type="OrthoDB" id="10015491at2759"/>
<name>A0A7R9QII6_9ACAR</name>
<dbReference type="EMBL" id="CAJPVJ010002268">
    <property type="protein sequence ID" value="CAG2166038.1"/>
    <property type="molecule type" value="Genomic_DNA"/>
</dbReference>
<sequence length="109" mass="12477">MYSTTLHSDGLETSSLSLKFIANEKHFRNGNNMRLRCTATISRMYTMSNEALAVAEVKLKDSGLHISENLSQVRDTASSIARMNSKWNIWLNWCFCLLCSLLSLKYHRT</sequence>
<reference evidence="1" key="1">
    <citation type="submission" date="2020-11" db="EMBL/GenBank/DDBJ databases">
        <authorList>
            <person name="Tran Van P."/>
        </authorList>
    </citation>
    <scope>NUCLEOTIDE SEQUENCE</scope>
</reference>